<feature type="transmembrane region" description="Helical" evidence="1">
    <location>
        <begin position="89"/>
        <end position="108"/>
    </location>
</feature>
<feature type="transmembrane region" description="Helical" evidence="1">
    <location>
        <begin position="176"/>
        <end position="202"/>
    </location>
</feature>
<dbReference type="RefSeq" id="WP_045469633.1">
    <property type="nucleotide sequence ID" value="NZ_BBLT01000015.1"/>
</dbReference>
<keyword evidence="1" id="KW-1003">Cell membrane</keyword>
<comment type="function">
    <text evidence="1">Involved in the import of queuosine (Q) precursors, required for Q precursor salvage.</text>
</comment>
<dbReference type="STRING" id="153721.MYP_4918"/>
<dbReference type="GO" id="GO:0022857">
    <property type="term" value="F:transmembrane transporter activity"/>
    <property type="evidence" value="ECO:0007669"/>
    <property type="project" value="UniProtKB-UniRule"/>
</dbReference>
<comment type="caution">
    <text evidence="2">The sequence shown here is derived from an EMBL/GenBank/DDBJ whole genome shotgun (WGS) entry which is preliminary data.</text>
</comment>
<dbReference type="EMBL" id="BBLT01000015">
    <property type="protein sequence ID" value="GAL87687.1"/>
    <property type="molecule type" value="Genomic_DNA"/>
</dbReference>
<evidence type="ECO:0000313" key="3">
    <source>
        <dbReference type="Proteomes" id="UP000030185"/>
    </source>
</evidence>
<dbReference type="Pfam" id="PF02592">
    <property type="entry name" value="Vut_1"/>
    <property type="match status" value="1"/>
</dbReference>
<dbReference type="OrthoDB" id="9805479at2"/>
<dbReference type="AlphaFoldDB" id="A0A098LML7"/>
<reference evidence="2 3" key="1">
    <citation type="submission" date="2014-09" db="EMBL/GenBank/DDBJ databases">
        <title>Sporocytophaga myxococcoides PG-01 genome sequencing.</title>
        <authorList>
            <person name="Liu L."/>
            <person name="Gao P.J."/>
            <person name="Chen G.J."/>
            <person name="Wang L.S."/>
        </authorList>
    </citation>
    <scope>NUCLEOTIDE SEQUENCE [LARGE SCALE GENOMIC DNA]</scope>
    <source>
        <strain evidence="2 3">PG-01</strain>
    </source>
</reference>
<proteinExistence type="inferred from homology"/>
<dbReference type="HAMAP" id="MF_02088">
    <property type="entry name" value="Q_prec_transport"/>
    <property type="match status" value="1"/>
</dbReference>
<feature type="transmembrane region" description="Helical" evidence="1">
    <location>
        <begin position="58"/>
        <end position="77"/>
    </location>
</feature>
<sequence>MKDTISGKKMNLFIFLTGIFLVNALTAEIIGPKIFSLEALLGFKPAQIPFWNNIKLDFNLTAGAIIWPVVFIITDIINEYFGKDGVKKISYLAAILIAYGFGVIYIATDLPPAEFWIKINNTDHTGTPFNIDYAYGKIFRQGFGIMIGSILAFLVSQLLDAYVFHTIKNKTAGKGIWLRATLSTLISQLIDSFLVLYIAFYIFGGESQWSLSQIFSIGIINYIYKFSVAVILTPLLYVAHYLIDIYLKDPKSENALALD</sequence>
<protein>
    <recommendedName>
        <fullName evidence="1">Probable queuosine precursor transporter</fullName>
        <shortName evidence="1">Q precursor transporter</shortName>
    </recommendedName>
</protein>
<keyword evidence="3" id="KW-1185">Reference proteome</keyword>
<keyword evidence="1" id="KW-0472">Membrane</keyword>
<gene>
    <name evidence="2" type="ORF">MYP_4918</name>
</gene>
<dbReference type="Proteomes" id="UP000030185">
    <property type="component" value="Unassembled WGS sequence"/>
</dbReference>
<organism evidence="2 3">
    <name type="scientific">Sporocytophaga myxococcoides</name>
    <dbReference type="NCBI Taxonomy" id="153721"/>
    <lineage>
        <taxon>Bacteria</taxon>
        <taxon>Pseudomonadati</taxon>
        <taxon>Bacteroidota</taxon>
        <taxon>Cytophagia</taxon>
        <taxon>Cytophagales</taxon>
        <taxon>Cytophagaceae</taxon>
        <taxon>Sporocytophaga</taxon>
    </lineage>
</organism>
<accession>A0A098LML7</accession>
<dbReference type="PANTHER" id="PTHR34300">
    <property type="entry name" value="QUEUOSINE PRECURSOR TRANSPORTER-RELATED"/>
    <property type="match status" value="1"/>
</dbReference>
<comment type="similarity">
    <text evidence="1">Belongs to the vitamin uptake transporter (VUT/ECF) (TC 2.A.88) family. Q precursor transporter subfamily.</text>
</comment>
<comment type="subcellular location">
    <subcellularLocation>
        <location evidence="1">Cell membrane</location>
        <topology evidence="1">Multi-pass membrane protein</topology>
    </subcellularLocation>
</comment>
<keyword evidence="1" id="KW-0812">Transmembrane</keyword>
<feature type="transmembrane region" description="Helical" evidence="1">
    <location>
        <begin position="222"/>
        <end position="243"/>
    </location>
</feature>
<dbReference type="InterPro" id="IPR003744">
    <property type="entry name" value="YhhQ"/>
</dbReference>
<name>A0A098LML7_9BACT</name>
<evidence type="ECO:0000256" key="1">
    <source>
        <dbReference type="HAMAP-Rule" id="MF_02088"/>
    </source>
</evidence>
<evidence type="ECO:0000313" key="2">
    <source>
        <dbReference type="EMBL" id="GAL87687.1"/>
    </source>
</evidence>
<dbReference type="PANTHER" id="PTHR34300:SF2">
    <property type="entry name" value="QUEUOSINE PRECURSOR TRANSPORTER-RELATED"/>
    <property type="match status" value="1"/>
</dbReference>
<keyword evidence="1" id="KW-0813">Transport</keyword>
<feature type="transmembrane region" description="Helical" evidence="1">
    <location>
        <begin position="143"/>
        <end position="164"/>
    </location>
</feature>
<dbReference type="NCBIfam" id="TIGR00697">
    <property type="entry name" value="queuosine precursor transporter"/>
    <property type="match status" value="1"/>
</dbReference>
<dbReference type="eggNOG" id="COG1738">
    <property type="taxonomic scope" value="Bacteria"/>
</dbReference>
<dbReference type="GO" id="GO:0005886">
    <property type="term" value="C:plasma membrane"/>
    <property type="evidence" value="ECO:0007669"/>
    <property type="project" value="UniProtKB-SubCell"/>
</dbReference>
<keyword evidence="1" id="KW-1133">Transmembrane helix</keyword>